<dbReference type="GO" id="GO:0015649">
    <property type="term" value="F:2-keto-3-deoxygluconate:proton symporter activity"/>
    <property type="evidence" value="ECO:0007669"/>
    <property type="project" value="InterPro"/>
</dbReference>
<organism evidence="10 11">
    <name type="scientific">Clostridium thailandense</name>
    <dbReference type="NCBI Taxonomy" id="2794346"/>
    <lineage>
        <taxon>Bacteria</taxon>
        <taxon>Bacillati</taxon>
        <taxon>Bacillota</taxon>
        <taxon>Clostridia</taxon>
        <taxon>Eubacteriales</taxon>
        <taxon>Clostridiaceae</taxon>
        <taxon>Clostridium</taxon>
    </lineage>
</organism>
<evidence type="ECO:0000256" key="1">
    <source>
        <dbReference type="ARBA" id="ARBA00006430"/>
    </source>
</evidence>
<feature type="transmembrane region" description="Helical" evidence="9">
    <location>
        <begin position="190"/>
        <end position="213"/>
    </location>
</feature>
<evidence type="ECO:0000256" key="6">
    <source>
        <dbReference type="ARBA" id="ARBA00022847"/>
    </source>
</evidence>
<feature type="transmembrane region" description="Helical" evidence="9">
    <location>
        <begin position="165"/>
        <end position="183"/>
    </location>
</feature>
<evidence type="ECO:0000256" key="8">
    <source>
        <dbReference type="ARBA" id="ARBA00023136"/>
    </source>
</evidence>
<name>A0A949TVE4_9CLOT</name>
<keyword evidence="5 9" id="KW-0812">Transmembrane</keyword>
<dbReference type="EMBL" id="JAEEGC010000026">
    <property type="protein sequence ID" value="MBV7272581.1"/>
    <property type="molecule type" value="Genomic_DNA"/>
</dbReference>
<evidence type="ECO:0000256" key="9">
    <source>
        <dbReference type="SAM" id="Phobius"/>
    </source>
</evidence>
<gene>
    <name evidence="10" type="ORF">I6U48_06570</name>
</gene>
<evidence type="ECO:0000313" key="11">
    <source>
        <dbReference type="Proteomes" id="UP000694308"/>
    </source>
</evidence>
<dbReference type="Proteomes" id="UP000694308">
    <property type="component" value="Unassembled WGS sequence"/>
</dbReference>
<evidence type="ECO:0000313" key="10">
    <source>
        <dbReference type="EMBL" id="MBV7272581.1"/>
    </source>
</evidence>
<dbReference type="RefSeq" id="WP_218319615.1">
    <property type="nucleotide sequence ID" value="NZ_JAEEGC010000026.1"/>
</dbReference>
<feature type="transmembrane region" description="Helical" evidence="9">
    <location>
        <begin position="41"/>
        <end position="63"/>
    </location>
</feature>
<feature type="transmembrane region" description="Helical" evidence="9">
    <location>
        <begin position="219"/>
        <end position="238"/>
    </location>
</feature>
<keyword evidence="11" id="KW-1185">Reference proteome</keyword>
<feature type="transmembrane region" description="Helical" evidence="9">
    <location>
        <begin position="250"/>
        <end position="270"/>
    </location>
</feature>
<keyword evidence="3" id="KW-1003">Cell membrane</keyword>
<feature type="transmembrane region" description="Helical" evidence="9">
    <location>
        <begin position="105"/>
        <end position="125"/>
    </location>
</feature>
<proteinExistence type="inferred from homology"/>
<protein>
    <submittedName>
        <fullName evidence="10">2-keto-3-deoxygluconate permease</fullName>
    </submittedName>
</protein>
<keyword evidence="2" id="KW-0813">Transport</keyword>
<feature type="transmembrane region" description="Helical" evidence="9">
    <location>
        <begin position="282"/>
        <end position="306"/>
    </location>
</feature>
<dbReference type="GO" id="GO:0016020">
    <property type="term" value="C:membrane"/>
    <property type="evidence" value="ECO:0007669"/>
    <property type="project" value="InterPro"/>
</dbReference>
<keyword evidence="6" id="KW-0769">Symport</keyword>
<evidence type="ECO:0000256" key="4">
    <source>
        <dbReference type="ARBA" id="ARBA00022597"/>
    </source>
</evidence>
<comment type="caution">
    <text evidence="10">The sequence shown here is derived from an EMBL/GenBank/DDBJ whole genome shotgun (WGS) entry which is preliminary data.</text>
</comment>
<evidence type="ECO:0000256" key="5">
    <source>
        <dbReference type="ARBA" id="ARBA00022692"/>
    </source>
</evidence>
<feature type="transmembrane region" description="Helical" evidence="9">
    <location>
        <begin position="75"/>
        <end position="93"/>
    </location>
</feature>
<dbReference type="AlphaFoldDB" id="A0A949TVE4"/>
<keyword evidence="4" id="KW-0762">Sugar transport</keyword>
<keyword evidence="8 9" id="KW-0472">Membrane</keyword>
<comment type="similarity">
    <text evidence="1">Belongs to the KdgT transporter family.</text>
</comment>
<evidence type="ECO:0000256" key="3">
    <source>
        <dbReference type="ARBA" id="ARBA00022475"/>
    </source>
</evidence>
<accession>A0A949TVE4</accession>
<feature type="transmembrane region" description="Helical" evidence="9">
    <location>
        <begin position="137"/>
        <end position="159"/>
    </location>
</feature>
<evidence type="ECO:0000256" key="7">
    <source>
        <dbReference type="ARBA" id="ARBA00022989"/>
    </source>
</evidence>
<feature type="transmembrane region" description="Helical" evidence="9">
    <location>
        <begin position="12"/>
        <end position="29"/>
    </location>
</feature>
<reference evidence="10" key="1">
    <citation type="submission" date="2020-12" db="EMBL/GenBank/DDBJ databases">
        <title>Clostridium thailandense sp. nov., a novel acetogenic bacterium isolated from peat land soil in Thailand.</title>
        <authorList>
            <person name="Chaikitkaew S."/>
            <person name="Birkeland N.K."/>
        </authorList>
    </citation>
    <scope>NUCLEOTIDE SEQUENCE</scope>
    <source>
        <strain evidence="10">PL3</strain>
    </source>
</reference>
<dbReference type="Pfam" id="PF03812">
    <property type="entry name" value="KdgT"/>
    <property type="match status" value="1"/>
</dbReference>
<dbReference type="InterPro" id="IPR004684">
    <property type="entry name" value="2keto-3dGluconate_permease"/>
</dbReference>
<sequence length="324" mass="32994">MQILKRVQKVPGGLIVIPLFIAAIINTVFPQALKIGGITSAVMSSAGTMTFIGCNLMCVGAQINPRGVVESLKRGAVLAAAKFFAGFVPAYIVTKMFGVNGFLGITPLMLMAAVTSINSGIFLGLMPSIGDEYDTGAQSLLGLTTGPFFTLIGLGAAGAAAFNPIALIASIGTMLIGFVLGNLDNDIRKFLAPGIGFTLPFIGFCLGAGLNILSIFKGGATGIILAVLVIILSLLFLVPADKFILRRPGYAAVANCSSGGSAVAVPAIIAQVTPSLAHQVPAATTAIAASAVITAITTPLLTNLAVKLWGSGKTASETKEKGEN</sequence>
<evidence type="ECO:0000256" key="2">
    <source>
        <dbReference type="ARBA" id="ARBA00022448"/>
    </source>
</evidence>
<keyword evidence="7 9" id="KW-1133">Transmembrane helix</keyword>